<feature type="region of interest" description="Disordered" evidence="1">
    <location>
        <begin position="709"/>
        <end position="728"/>
    </location>
</feature>
<keyword evidence="2" id="KW-1133">Transmembrane helix</keyword>
<sequence>MGTNADIFEQLKQYKRKYYLNKAIKGGIIWGAAILGLYLLINTIEFGARFNSTGRSILFFGFVLLILVLFYQLVGRYLLVLNRSDKQLSNEEAAKEIGKFFPEVSDKLLNLIQLESLSNQQNDLLIASIKQKSASINHVSFTSAIDYKVNRKYLKWLYPPVFVLVLLLIFIPQFITESSTRIVNFDKEFVPEAPFRFIIDKNPTAFKGEAYNFKIATEGTAVPADVYLNINNRTVKAKKEGNGSFSYRFNNLNEDVAFEVTAESITSGTVRLNVEERPNLELFDIDVNYPKYTGKEAEKIKNSGNLLIPEGTEVTWKLNTKATDIIFMHFLNAIDTLEEAKNGVFSNTKQITAPTPYSIQLQNDLSNNKDTLAFKIEVIKDQYPKITLDQYQDTVLYSELVLAGQIDDDYGFSALRVRYKFEGEESFHQQKVSINSELNSQTYYHIFKLDSSKIKAGGELQYYVEVVDNDGVNGIKASKTGTYSFKIPSKEEIAEEIDKGNQKVQQEIDKSIQQAQDLSKKIQEVDERLKTKKEMDWRDEKLMEEILQQKDDLSKKLDDLKQQNQLNNKKQDQFNEKSPEVKQKMEQLQDIMNNVLDDETKKLYEELRELLQQQSDIEEFRDKMDELNKNSSNLEDDLERTLELFKKLQFDMKMEQTLEELEEAIQDQEQLAKDTENEQNPDSKNDLLEKLEEEKRGIDDLKERIDELNELNQDRKNPEALPKDVKGDLEEIQEDQERAQEELGEEQAEEQQEGQEEGAQQEEQEGAKPSSSQRQKSAQHQQRAAQKMKEVKQSLESMQASAQMEQMQENLEHLQDLVDNLVTLSFSQETLMDEFKEIRQSDPRFVTLSQQQLKLKDDSKIIQDSLVALSERVFQISSFVMKELSEMNRQMDGAVESLKEKRVSQAIGQQQFTMTSINNLALLLDDVVQQMQNQMAQSMNGQGKGQKNKKNSPTMNGLSELQQQLSEQIKELKRSGKSGRELSEELAKLAAQQERIRNALENFETGLDGNKLGDKIDKLIEQMELNEMDLLNKNVSDQTIERQRDILTRMLDAENAMEQRGEDEKRKGETANDYELSVPQSMVEYLKQKEKEIELLRTIPAKLNPYYKKETNKYFKKIKETNQK</sequence>
<evidence type="ECO:0000313" key="4">
    <source>
        <dbReference type="Proteomes" id="UP000199437"/>
    </source>
</evidence>
<dbReference type="SUPFAM" id="SSF58104">
    <property type="entry name" value="Methyl-accepting chemotaxis protein (MCP) signaling domain"/>
    <property type="match status" value="1"/>
</dbReference>
<evidence type="ECO:0000256" key="2">
    <source>
        <dbReference type="SAM" id="Phobius"/>
    </source>
</evidence>
<organism evidence="3 4">
    <name type="scientific">Roseivirga pacifica</name>
    <dbReference type="NCBI Taxonomy" id="1267423"/>
    <lineage>
        <taxon>Bacteria</taxon>
        <taxon>Pseudomonadati</taxon>
        <taxon>Bacteroidota</taxon>
        <taxon>Cytophagia</taxon>
        <taxon>Cytophagales</taxon>
        <taxon>Roseivirgaceae</taxon>
        <taxon>Roseivirga</taxon>
    </lineage>
</organism>
<dbReference type="Proteomes" id="UP000199437">
    <property type="component" value="Unassembled WGS sequence"/>
</dbReference>
<evidence type="ECO:0000313" key="3">
    <source>
        <dbReference type="EMBL" id="SEV92742.1"/>
    </source>
</evidence>
<name>A0A1I0MWE4_9BACT</name>
<reference evidence="4" key="1">
    <citation type="submission" date="2016-10" db="EMBL/GenBank/DDBJ databases">
        <authorList>
            <person name="Varghese N."/>
            <person name="Submissions S."/>
        </authorList>
    </citation>
    <scope>NUCLEOTIDE SEQUENCE [LARGE SCALE GENOMIC DNA]</scope>
    <source>
        <strain evidence="4">CGMCC 1.12402</strain>
    </source>
</reference>
<keyword evidence="2" id="KW-0812">Transmembrane</keyword>
<dbReference type="GeneID" id="99985475"/>
<keyword evidence="2" id="KW-0472">Membrane</keyword>
<feature type="transmembrane region" description="Helical" evidence="2">
    <location>
        <begin position="156"/>
        <end position="175"/>
    </location>
</feature>
<dbReference type="OrthoDB" id="9812498at2"/>
<feature type="compositionally biased region" description="Polar residues" evidence="1">
    <location>
        <begin position="769"/>
        <end position="784"/>
    </location>
</feature>
<feature type="compositionally biased region" description="Basic and acidic residues" evidence="1">
    <location>
        <begin position="670"/>
        <end position="696"/>
    </location>
</feature>
<gene>
    <name evidence="3" type="ORF">SAMN05216290_0735</name>
</gene>
<dbReference type="STRING" id="1267423.SAMN05216290_0735"/>
<evidence type="ECO:0000256" key="1">
    <source>
        <dbReference type="SAM" id="MobiDB-lite"/>
    </source>
</evidence>
<feature type="region of interest" description="Disordered" evidence="1">
    <location>
        <begin position="666"/>
        <end position="696"/>
    </location>
</feature>
<keyword evidence="4" id="KW-1185">Reference proteome</keyword>
<proteinExistence type="predicted"/>
<feature type="transmembrane region" description="Helical" evidence="2">
    <location>
        <begin position="56"/>
        <end position="79"/>
    </location>
</feature>
<dbReference type="EMBL" id="FOIR01000001">
    <property type="protein sequence ID" value="SEV92742.1"/>
    <property type="molecule type" value="Genomic_DNA"/>
</dbReference>
<feature type="region of interest" description="Disordered" evidence="1">
    <location>
        <begin position="735"/>
        <end position="797"/>
    </location>
</feature>
<feature type="region of interest" description="Disordered" evidence="1">
    <location>
        <begin position="936"/>
        <end position="956"/>
    </location>
</feature>
<feature type="transmembrane region" description="Helical" evidence="2">
    <location>
        <begin position="23"/>
        <end position="44"/>
    </location>
</feature>
<dbReference type="AlphaFoldDB" id="A0A1I0MWE4"/>
<feature type="compositionally biased region" description="Acidic residues" evidence="1">
    <location>
        <begin position="742"/>
        <end position="764"/>
    </location>
</feature>
<evidence type="ECO:0008006" key="5">
    <source>
        <dbReference type="Google" id="ProtNLM"/>
    </source>
</evidence>
<accession>A0A1I0MWE4</accession>
<dbReference type="RefSeq" id="WP_090257024.1">
    <property type="nucleotide sequence ID" value="NZ_FOIR01000001.1"/>
</dbReference>
<protein>
    <recommendedName>
        <fullName evidence="5">ATPase</fullName>
    </recommendedName>
</protein>